<dbReference type="AlphaFoldDB" id="A0A2V3PVU8"/>
<gene>
    <name evidence="1" type="ORF">CLV62_101217</name>
</gene>
<proteinExistence type="predicted"/>
<name>A0A2V3PVU8_9BACT</name>
<protein>
    <submittedName>
        <fullName evidence="1">Uncharacterized protein</fullName>
    </submittedName>
</protein>
<accession>A0A2V3PVU8</accession>
<reference evidence="1 2" key="1">
    <citation type="submission" date="2018-03" db="EMBL/GenBank/DDBJ databases">
        <title>Genomic Encyclopedia of Archaeal and Bacterial Type Strains, Phase II (KMG-II): from individual species to whole genera.</title>
        <authorList>
            <person name="Goeker M."/>
        </authorList>
    </citation>
    <scope>NUCLEOTIDE SEQUENCE [LARGE SCALE GENOMIC DNA]</scope>
    <source>
        <strain evidence="1 2">DSM 100214</strain>
    </source>
</reference>
<comment type="caution">
    <text evidence="1">The sequence shown here is derived from an EMBL/GenBank/DDBJ whole genome shotgun (WGS) entry which is preliminary data.</text>
</comment>
<keyword evidence="2" id="KW-1185">Reference proteome</keyword>
<evidence type="ECO:0000313" key="1">
    <source>
        <dbReference type="EMBL" id="PXV68951.1"/>
    </source>
</evidence>
<dbReference type="EMBL" id="QICL01000001">
    <property type="protein sequence ID" value="PXV68951.1"/>
    <property type="molecule type" value="Genomic_DNA"/>
</dbReference>
<dbReference type="Proteomes" id="UP000247973">
    <property type="component" value="Unassembled WGS sequence"/>
</dbReference>
<evidence type="ECO:0000313" key="2">
    <source>
        <dbReference type="Proteomes" id="UP000247973"/>
    </source>
</evidence>
<organism evidence="1 2">
    <name type="scientific">Dysgonomonas alginatilytica</name>
    <dbReference type="NCBI Taxonomy" id="1605892"/>
    <lineage>
        <taxon>Bacteria</taxon>
        <taxon>Pseudomonadati</taxon>
        <taxon>Bacteroidota</taxon>
        <taxon>Bacteroidia</taxon>
        <taxon>Bacteroidales</taxon>
        <taxon>Dysgonomonadaceae</taxon>
        <taxon>Dysgonomonas</taxon>
    </lineage>
</organism>
<dbReference type="RefSeq" id="WP_110308925.1">
    <property type="nucleotide sequence ID" value="NZ_QICL01000001.1"/>
</dbReference>
<sequence>MKINLSCILVLLIIYLCPLAAQIGVNLENPEALFHLDSKKNNATATATTKYLDDVIIDNNGNLVIGAKAAVAGAKVTVTGESGSKGVLKIVDGTQGEGYILHGNNEGVGDWVNFKTFPFNKYCIWTLQNTAFSFSSIGKKSNLTGTASIDYNEITGASTASSAITMPKGRYLILAAGEIESTKENAILHLLVNGTETNKVYYSDYVNGSIFYQDLSQQSAISLQWEAVDTNNIYYAAPPFQKPYKYSLTFIRIKD</sequence>
<dbReference type="OrthoDB" id="1218874at2"/>